<evidence type="ECO:0000313" key="2">
    <source>
        <dbReference type="Proteomes" id="UP001438707"/>
    </source>
</evidence>
<dbReference type="AlphaFoldDB" id="A0AAW1QXE3"/>
<dbReference type="EMBL" id="JALJOS010000021">
    <property type="protein sequence ID" value="KAK9826215.1"/>
    <property type="molecule type" value="Genomic_DNA"/>
</dbReference>
<gene>
    <name evidence="1" type="ORF">WJX74_000490</name>
</gene>
<accession>A0AAW1QXE3</accession>
<dbReference type="Pfam" id="PF11927">
    <property type="entry name" value="HODM_asu-like"/>
    <property type="match status" value="2"/>
</dbReference>
<evidence type="ECO:0000313" key="1">
    <source>
        <dbReference type="EMBL" id="KAK9826215.1"/>
    </source>
</evidence>
<comment type="caution">
    <text evidence="1">The sequence shown here is derived from an EMBL/GenBank/DDBJ whole genome shotgun (WGS) entry which is preliminary data.</text>
</comment>
<name>A0AAW1QXE3_9CHLO</name>
<protein>
    <submittedName>
        <fullName evidence="1">Uncharacterized protein</fullName>
    </submittedName>
</protein>
<proteinExistence type="predicted"/>
<dbReference type="InterPro" id="IPR021848">
    <property type="entry name" value="HODM_asu-like"/>
</dbReference>
<reference evidence="1 2" key="1">
    <citation type="journal article" date="2024" name="Nat. Commun.">
        <title>Phylogenomics reveals the evolutionary origins of lichenization in chlorophyte algae.</title>
        <authorList>
            <person name="Puginier C."/>
            <person name="Libourel C."/>
            <person name="Otte J."/>
            <person name="Skaloud P."/>
            <person name="Haon M."/>
            <person name="Grisel S."/>
            <person name="Petersen M."/>
            <person name="Berrin J.G."/>
            <person name="Delaux P.M."/>
            <person name="Dal Grande F."/>
            <person name="Keller J."/>
        </authorList>
    </citation>
    <scope>NUCLEOTIDE SEQUENCE [LARGE SCALE GENOMIC DNA]</scope>
    <source>
        <strain evidence="1 2">SAG 2145</strain>
    </source>
</reference>
<sequence length="411" mass="45409">MLPKLCPHAQGRSVWQIAEPQRQNCSNDTYRSSKRLRVVAQRPQVTSPRGSSSTSGCPFSAGGFFTTPKDHLPFKPGPYRISMGLTPLQADDWIEVDEHYVQELNERNRLLQSNPGQVVGCIPEAEAANREALEMLPDYLLCRFPDRFSRHGNLMHNLALDQTLNLAEPGRNSLEMASLMVQEDLCIMQHINDKLVFTSAAVYFPMRWFFMDKIGREMDGIHSPRSNWMVSDNPDLHQLIVEDDILEAKAGNLWADASASGQAPITLDNAPDRLFLRCERQTLTRLPKTGGVLFTIRTYSRTLREVLARPDGRALAGRLAAASAALPDVTGIDGSMGIGGWPWSEAAAEARILKNICCNAKAMTLPCGQLMPGTALCPSLEGHCNRLSCPMEPLAVIKVWNISISLTSGAR</sequence>
<organism evidence="1 2">
    <name type="scientific">Apatococcus lobatus</name>
    <dbReference type="NCBI Taxonomy" id="904363"/>
    <lineage>
        <taxon>Eukaryota</taxon>
        <taxon>Viridiplantae</taxon>
        <taxon>Chlorophyta</taxon>
        <taxon>core chlorophytes</taxon>
        <taxon>Trebouxiophyceae</taxon>
        <taxon>Chlorellales</taxon>
        <taxon>Chlorellaceae</taxon>
        <taxon>Apatococcus</taxon>
    </lineage>
</organism>
<keyword evidence="2" id="KW-1185">Reference proteome</keyword>
<dbReference type="Proteomes" id="UP001438707">
    <property type="component" value="Unassembled WGS sequence"/>
</dbReference>